<organism evidence="3 4">
    <name type="scientific">Marivirga aurantiaca</name>
    <dbReference type="NCBI Taxonomy" id="2802615"/>
    <lineage>
        <taxon>Bacteria</taxon>
        <taxon>Pseudomonadati</taxon>
        <taxon>Bacteroidota</taxon>
        <taxon>Cytophagia</taxon>
        <taxon>Cytophagales</taxon>
        <taxon>Marivirgaceae</taxon>
        <taxon>Marivirga</taxon>
    </lineage>
</organism>
<evidence type="ECO:0000259" key="2">
    <source>
        <dbReference type="Pfam" id="PF12969"/>
    </source>
</evidence>
<evidence type="ECO:0000313" key="4">
    <source>
        <dbReference type="Proteomes" id="UP000611723"/>
    </source>
</evidence>
<dbReference type="RefSeq" id="WP_236587712.1">
    <property type="nucleotide sequence ID" value="NZ_JAEQBW010000004.1"/>
</dbReference>
<feature type="domain" description="DUF3857" evidence="2">
    <location>
        <begin position="65"/>
        <end position="187"/>
    </location>
</feature>
<keyword evidence="4" id="KW-1185">Reference proteome</keyword>
<evidence type="ECO:0000313" key="3">
    <source>
        <dbReference type="EMBL" id="MBK6265594.1"/>
    </source>
</evidence>
<dbReference type="Proteomes" id="UP000611723">
    <property type="component" value="Unassembled WGS sequence"/>
</dbReference>
<comment type="caution">
    <text evidence="3">The sequence shown here is derived from an EMBL/GenBank/DDBJ whole genome shotgun (WGS) entry which is preliminary data.</text>
</comment>
<dbReference type="Gene3D" id="3.10.620.30">
    <property type="match status" value="1"/>
</dbReference>
<sequence length="642" mass="74383">MTFKRLTLSLIFYFLCAPLFAQESREYGDVTFTDFEFPSTIADTTAGAVILLDKGLTTYNHNFSPTMTNHLRILILKNSELDRANIKIPHSKGSKSRGVKACSYNLESGKIIKNEISRKDIFKEKVSDDIEQEIFTIANVKPGSIIEYTYTVEYGTISSLNTWYFQTSVPVLYSEYVVKMPAFFNYKQRMTGFIPLADYSEEVKHGYYKGTSFNVIEKTFISKNIPAFESEPFISSKENYISKIKFDLSDYKFPNSSIVEIIPPSYGRLIEKMEKEEYYQGIYKPNGFLKEDVESLISKEAVALDNIRKIYEFVQSAYEVDDEMMSTSLRKIHKERKGWRQDINMILAAMYNYAGYEAHIIRLSTKKHGYVNRNYPSPRNFNYSVCMVQLNDQKYILDASEKYLPFNILRPETVNDQGLIISSKHSGWIDLTYGSSKKTNGMSNFSINEDGSVVGNVQLQHLGYSNFNFHKKYDNVDEYKEEFQDRNFQLSIIDHNVSTENPEKLLEKLDFEIDNSATLMDSMIVFNPTFLDKIKDNPFQKEERKFPVTFDAPVDNRHTYKIALPTDFEVTDLPENIAIALPGNGGRFLFSCQQMNDEILINSVFSINKTHFGREEYVYLKEFYAQVIEKQSEEIIIKKKNF</sequence>
<reference evidence="3" key="1">
    <citation type="submission" date="2021-01" db="EMBL/GenBank/DDBJ databases">
        <title>Marivirga aurantiaca sp. nov., isolated from intertidal surface sediments.</title>
        <authorList>
            <person name="Zhang M."/>
        </authorList>
    </citation>
    <scope>NUCLEOTIDE SEQUENCE</scope>
    <source>
        <strain evidence="3">S37H4</strain>
    </source>
</reference>
<proteinExistence type="predicted"/>
<evidence type="ECO:0000256" key="1">
    <source>
        <dbReference type="SAM" id="SignalP"/>
    </source>
</evidence>
<dbReference type="Gene3D" id="2.60.40.3140">
    <property type="match status" value="1"/>
</dbReference>
<dbReference type="InterPro" id="IPR024618">
    <property type="entry name" value="DUF3857"/>
</dbReference>
<feature type="signal peptide" evidence="1">
    <location>
        <begin position="1"/>
        <end position="21"/>
    </location>
</feature>
<dbReference type="AlphaFoldDB" id="A0A934WYZ5"/>
<keyword evidence="1" id="KW-0732">Signal</keyword>
<protein>
    <submittedName>
        <fullName evidence="3">DUF3857 domain-containing protein</fullName>
    </submittedName>
</protein>
<name>A0A934WYZ5_9BACT</name>
<dbReference type="Gene3D" id="2.60.120.1130">
    <property type="match status" value="1"/>
</dbReference>
<gene>
    <name evidence="3" type="ORF">JKA74_11145</name>
</gene>
<feature type="chain" id="PRO_5036898501" evidence="1">
    <location>
        <begin position="22"/>
        <end position="642"/>
    </location>
</feature>
<accession>A0A934WYZ5</accession>
<dbReference type="Pfam" id="PF12969">
    <property type="entry name" value="DUF3857"/>
    <property type="match status" value="1"/>
</dbReference>
<dbReference type="EMBL" id="JAEQBW010000004">
    <property type="protein sequence ID" value="MBK6265594.1"/>
    <property type="molecule type" value="Genomic_DNA"/>
</dbReference>